<evidence type="ECO:0000256" key="6">
    <source>
        <dbReference type="SAM" id="Phobius"/>
    </source>
</evidence>
<feature type="transmembrane region" description="Helical" evidence="6">
    <location>
        <begin position="98"/>
        <end position="116"/>
    </location>
</feature>
<keyword evidence="8" id="KW-1185">Reference proteome</keyword>
<reference evidence="7" key="1">
    <citation type="journal article" date="2021" name="Open Biol.">
        <title>Shared evolutionary footprints suggest mitochondrial oxidative damage underlies multiple complex I losses in fungi.</title>
        <authorList>
            <person name="Schikora-Tamarit M.A."/>
            <person name="Marcet-Houben M."/>
            <person name="Nosek J."/>
            <person name="Gabaldon T."/>
        </authorList>
    </citation>
    <scope>NUCLEOTIDE SEQUENCE</scope>
    <source>
        <strain evidence="7">CBS2887</strain>
    </source>
</reference>
<dbReference type="GO" id="GO:0016020">
    <property type="term" value="C:membrane"/>
    <property type="evidence" value="ECO:0007669"/>
    <property type="project" value="UniProtKB-SubCell"/>
</dbReference>
<feature type="transmembrane region" description="Helical" evidence="6">
    <location>
        <begin position="336"/>
        <end position="355"/>
    </location>
</feature>
<dbReference type="EMBL" id="JAEUBG010000699">
    <property type="protein sequence ID" value="KAH3687638.1"/>
    <property type="molecule type" value="Genomic_DNA"/>
</dbReference>
<dbReference type="Pfam" id="PF04172">
    <property type="entry name" value="LrgB"/>
    <property type="match status" value="1"/>
</dbReference>
<evidence type="ECO:0000256" key="3">
    <source>
        <dbReference type="ARBA" id="ARBA00022989"/>
    </source>
</evidence>
<comment type="subcellular location">
    <subcellularLocation>
        <location evidence="1">Membrane</location>
        <topology evidence="1">Multi-pass membrane protein</topology>
    </subcellularLocation>
</comment>
<feature type="transmembrane region" description="Helical" evidence="6">
    <location>
        <begin position="55"/>
        <end position="77"/>
    </location>
</feature>
<evidence type="ECO:0008006" key="9">
    <source>
        <dbReference type="Google" id="ProtNLM"/>
    </source>
</evidence>
<evidence type="ECO:0000256" key="2">
    <source>
        <dbReference type="ARBA" id="ARBA00022692"/>
    </source>
</evidence>
<feature type="transmembrane region" description="Helical" evidence="6">
    <location>
        <begin position="537"/>
        <end position="557"/>
    </location>
</feature>
<feature type="transmembrane region" description="Helical" evidence="6">
    <location>
        <begin position="313"/>
        <end position="330"/>
    </location>
</feature>
<dbReference type="Proteomes" id="UP000774326">
    <property type="component" value="Unassembled WGS sequence"/>
</dbReference>
<dbReference type="OrthoDB" id="2502820at2759"/>
<accession>A0A9P8QB17</accession>
<evidence type="ECO:0000256" key="1">
    <source>
        <dbReference type="ARBA" id="ARBA00004141"/>
    </source>
</evidence>
<dbReference type="AlphaFoldDB" id="A0A9P8QB17"/>
<gene>
    <name evidence="7" type="ORF">WICPIJ_001377</name>
</gene>
<comment type="caution">
    <text evidence="7">The sequence shown here is derived from an EMBL/GenBank/DDBJ whole genome shotgun (WGS) entry which is preliminary data.</text>
</comment>
<evidence type="ECO:0000256" key="5">
    <source>
        <dbReference type="SAM" id="MobiDB-lite"/>
    </source>
</evidence>
<keyword evidence="2 6" id="KW-0812">Transmembrane</keyword>
<dbReference type="PANTHER" id="PTHR30249:SF0">
    <property type="entry name" value="PLASTIDAL GLYCOLATE_GLYCERATE TRANSLOCATOR 1, CHLOROPLASTIC"/>
    <property type="match status" value="1"/>
</dbReference>
<keyword evidence="4 6" id="KW-0472">Membrane</keyword>
<feature type="region of interest" description="Disordered" evidence="5">
    <location>
        <begin position="179"/>
        <end position="201"/>
    </location>
</feature>
<dbReference type="InterPro" id="IPR007300">
    <property type="entry name" value="CidB/LrgB"/>
</dbReference>
<organism evidence="7 8">
    <name type="scientific">Wickerhamomyces pijperi</name>
    <name type="common">Yeast</name>
    <name type="synonym">Pichia pijperi</name>
    <dbReference type="NCBI Taxonomy" id="599730"/>
    <lineage>
        <taxon>Eukaryota</taxon>
        <taxon>Fungi</taxon>
        <taxon>Dikarya</taxon>
        <taxon>Ascomycota</taxon>
        <taxon>Saccharomycotina</taxon>
        <taxon>Saccharomycetes</taxon>
        <taxon>Phaffomycetales</taxon>
        <taxon>Wickerhamomycetaceae</taxon>
        <taxon>Wickerhamomyces</taxon>
    </lineage>
</organism>
<feature type="transmembrane region" description="Helical" evidence="6">
    <location>
        <begin position="446"/>
        <end position="465"/>
    </location>
</feature>
<reference evidence="7" key="2">
    <citation type="submission" date="2021-01" db="EMBL/GenBank/DDBJ databases">
        <authorList>
            <person name="Schikora-Tamarit M.A."/>
        </authorList>
    </citation>
    <scope>NUCLEOTIDE SEQUENCE</scope>
    <source>
        <strain evidence="7">CBS2887</strain>
    </source>
</reference>
<evidence type="ECO:0000313" key="7">
    <source>
        <dbReference type="EMBL" id="KAH3687638.1"/>
    </source>
</evidence>
<proteinExistence type="predicted"/>
<name>A0A9P8QB17_WICPI</name>
<protein>
    <recommendedName>
        <fullName evidence="9">LrgB-like protein</fullName>
    </recommendedName>
</protein>
<feature type="transmembrane region" description="Helical" evidence="6">
    <location>
        <begin position="362"/>
        <end position="383"/>
    </location>
</feature>
<feature type="transmembrane region" description="Helical" evidence="6">
    <location>
        <begin position="122"/>
        <end position="146"/>
    </location>
</feature>
<evidence type="ECO:0000256" key="4">
    <source>
        <dbReference type="ARBA" id="ARBA00023136"/>
    </source>
</evidence>
<evidence type="ECO:0000313" key="8">
    <source>
        <dbReference type="Proteomes" id="UP000774326"/>
    </source>
</evidence>
<sequence length="597" mass="66393">MPSIYSDFQQGVELSLPHLQKHIIDKYIFIPIGLLITLGTLYGVNEIILLTKINFPASVTCMLILYLILVLFAKLFGEKRLQPILNVINIPFGWSLRWINIFFTPAFITLPLSPWISAREALTIAAIFVFGYFICTAFIAYFCIGLQKLMNVSKRSLVERADELETSVDYDLGKSTAVSDEVGGESRHNSIDSLNPAAGSGETDLQRLTSYQSGNPSLVIEDLARGDEDSIEEMYRRDQQQHQQTSLSRNQSTNIITVPSPIKLTSDHTNDELQLEVKGFKKLFCVRTSISQNQPPLERHVIYQNFLIDHFDHMILGLLFVVGLPLYYVPSIQYEMPLQLAVAIATFLFILNLPFQQHIKRFFHPVLCSVGLSLLCYYIFAVIKHESFLDTIRNYKTGRNYLKLFNNHSHTALRPGAGDVFSSLMDISIVSLSIPMYTYRRDLKRHILVLLPTILLMTGSNFFVYPPLCHALGLSSQLSLGFSGRSVTLALGTPFVEALQGSVPLMACTTVVSGIIGALTCELVFGSKVLRINEDDYITRGATLGLNCGAIATAHLLTVDPRAAAISSLSFVLFGTFMVVMGSIVPLGDVVRGWAGV</sequence>
<feature type="transmembrane region" description="Helical" evidence="6">
    <location>
        <begin position="27"/>
        <end position="49"/>
    </location>
</feature>
<dbReference type="PANTHER" id="PTHR30249">
    <property type="entry name" value="PUTATIVE SEROTONIN TRANSPORTER"/>
    <property type="match status" value="1"/>
</dbReference>
<feature type="transmembrane region" description="Helical" evidence="6">
    <location>
        <begin position="420"/>
        <end position="439"/>
    </location>
</feature>
<feature type="transmembrane region" description="Helical" evidence="6">
    <location>
        <begin position="563"/>
        <end position="585"/>
    </location>
</feature>
<feature type="transmembrane region" description="Helical" evidence="6">
    <location>
        <begin position="503"/>
        <end position="525"/>
    </location>
</feature>
<keyword evidence="3 6" id="KW-1133">Transmembrane helix</keyword>